<dbReference type="InterPro" id="IPR018330">
    <property type="entry name" value="RecT_fam"/>
</dbReference>
<dbReference type="OrthoDB" id="4770at10239"/>
<dbReference type="GO" id="GO:0003677">
    <property type="term" value="F:DNA binding"/>
    <property type="evidence" value="ECO:0007669"/>
    <property type="project" value="InterPro"/>
</dbReference>
<evidence type="ECO:0000313" key="1">
    <source>
        <dbReference type="EMBL" id="ALY08882.1"/>
    </source>
</evidence>
<accession>A0A0U4JXL1</accession>
<keyword evidence="2" id="KW-1185">Reference proteome</keyword>
<dbReference type="GeneID" id="40069904"/>
<evidence type="ECO:0000313" key="2">
    <source>
        <dbReference type="Proteomes" id="UP000223164"/>
    </source>
</evidence>
<dbReference type="EMBL" id="KU160644">
    <property type="protein sequence ID" value="ALY08882.1"/>
    <property type="molecule type" value="Genomic_DNA"/>
</dbReference>
<dbReference type="Pfam" id="PF03837">
    <property type="entry name" value="RecT"/>
    <property type="match status" value="1"/>
</dbReference>
<reference evidence="1 2" key="1">
    <citation type="submission" date="2015-11" db="EMBL/GenBank/DDBJ databases">
        <authorList>
            <person name="Park Y."/>
            <person name="Guerrero C.A."/>
            <person name="Garlena R.A."/>
            <person name="Russell D.A."/>
            <person name="Pope W.H."/>
            <person name="Jacobs-Sera D."/>
            <person name="Hendrix R.W."/>
            <person name="Hatfull G.F."/>
        </authorList>
    </citation>
    <scope>NUCLEOTIDE SEQUENCE [LARGE SCALE GENOMIC DNA]</scope>
</reference>
<dbReference type="Proteomes" id="UP000223164">
    <property type="component" value="Segment"/>
</dbReference>
<gene>
    <name evidence="1" type="primary">38</name>
    <name evidence="1" type="ORF">GALAXY_38</name>
</gene>
<sequence length="268" mass="28587">MADLTKTANGADLAATIGGKQAEAGRASAFDLMKSMEGEFAKALPAHVPVEQFMRTGLTELRQNPDLQRCTADSLLGAFLVAARLGVEVGGPLGQFYLTPRLLKVKGGAANEKAWQVVPIVGYKGLLELAQRSGRVGAVGAELVRKGDVFRMGYDSRLGGKLTQWEPADYLETREVVGVLAWAEVGNGKQERFLPIEKVLERKARGSAGDKGPWATDFEAMVRKTGFRALTGDLPQSAALALARVADEEVQTYVPGSLVDVGTGELEA</sequence>
<dbReference type="KEGG" id="vg:40069904"/>
<proteinExistence type="predicted"/>
<dbReference type="RefSeq" id="YP_009594384.1">
    <property type="nucleotide sequence ID" value="NC_041876.1"/>
</dbReference>
<dbReference type="GO" id="GO:0006259">
    <property type="term" value="P:DNA metabolic process"/>
    <property type="evidence" value="ECO:0007669"/>
    <property type="project" value="InterPro"/>
</dbReference>
<dbReference type="InterPro" id="IPR004590">
    <property type="entry name" value="ssDNA_annealing_RecT"/>
</dbReference>
<protein>
    <submittedName>
        <fullName evidence="1">RecT-like DNA pairing protein</fullName>
    </submittedName>
</protein>
<dbReference type="NCBIfam" id="TIGR00616">
    <property type="entry name" value="rect"/>
    <property type="match status" value="1"/>
</dbReference>
<organism evidence="1 2">
    <name type="scientific">Arthrobacter phage Galaxy</name>
    <dbReference type="NCBI Taxonomy" id="1772326"/>
    <lineage>
        <taxon>Viruses</taxon>
        <taxon>Duplodnaviria</taxon>
        <taxon>Heunggongvirae</taxon>
        <taxon>Uroviricota</taxon>
        <taxon>Caudoviricetes</taxon>
        <taxon>Galaxyvirus</taxon>
        <taxon>Galaxyvirus galaxy</taxon>
    </lineage>
</organism>
<name>A0A0U4JXL1_9CAUD</name>